<feature type="domain" description="HTH araC/xylS-type" evidence="9">
    <location>
        <begin position="1277"/>
        <end position="1376"/>
    </location>
</feature>
<evidence type="ECO:0000313" key="12">
    <source>
        <dbReference type="EMBL" id="KKB56761.1"/>
    </source>
</evidence>
<dbReference type="SUPFAM" id="SSF55874">
    <property type="entry name" value="ATPase domain of HSP90 chaperone/DNA topoisomerase II/histidine kinase"/>
    <property type="match status" value="1"/>
</dbReference>
<dbReference type="GO" id="GO:0003700">
    <property type="term" value="F:DNA-binding transcription factor activity"/>
    <property type="evidence" value="ECO:0007669"/>
    <property type="project" value="InterPro"/>
</dbReference>
<dbReference type="FunFam" id="2.130.10.10:FF:000891">
    <property type="entry name" value="Two-component system sensor histidine kinase/response regulator, hybrid (One-component system)"/>
    <property type="match status" value="1"/>
</dbReference>
<keyword evidence="4" id="KW-0805">Transcription regulation</keyword>
<dbReference type="SMART" id="SM00388">
    <property type="entry name" value="HisKA"/>
    <property type="match status" value="1"/>
</dbReference>
<dbReference type="InterPro" id="IPR005467">
    <property type="entry name" value="His_kinase_dom"/>
</dbReference>
<evidence type="ECO:0000256" key="8">
    <source>
        <dbReference type="SAM" id="Phobius"/>
    </source>
</evidence>
<dbReference type="FunFam" id="1.10.10.60:FF:000284">
    <property type="entry name" value="Two-component system sensor histidine kinase/response regulator"/>
    <property type="match status" value="1"/>
</dbReference>
<evidence type="ECO:0000313" key="13">
    <source>
        <dbReference type="Proteomes" id="UP000033047"/>
    </source>
</evidence>
<proteinExistence type="predicted"/>
<dbReference type="InterPro" id="IPR013783">
    <property type="entry name" value="Ig-like_fold"/>
</dbReference>
<dbReference type="FunFam" id="2.60.40.10:FF:000791">
    <property type="entry name" value="Two-component system sensor histidine kinase/response regulator"/>
    <property type="match status" value="1"/>
</dbReference>
<reference evidence="12 13" key="1">
    <citation type="submission" date="2013-04" db="EMBL/GenBank/DDBJ databases">
        <title>The Genome Sequence of Parabacteroides goldsteinii DSM 19448.</title>
        <authorList>
            <consortium name="The Broad Institute Genomics Platform"/>
            <person name="Earl A."/>
            <person name="Ward D."/>
            <person name="Feldgarden M."/>
            <person name="Gevers D."/>
            <person name="Martens E."/>
            <person name="Sakamoto M."/>
            <person name="Benno Y."/>
            <person name="Song Y."/>
            <person name="Liu C."/>
            <person name="Lee J."/>
            <person name="Bolanos M."/>
            <person name="Vaisanen M.L."/>
            <person name="Finegold S.M."/>
            <person name="Walker B."/>
            <person name="Young S."/>
            <person name="Zeng Q."/>
            <person name="Gargeya S."/>
            <person name="Fitzgerald M."/>
            <person name="Haas B."/>
            <person name="Abouelleil A."/>
            <person name="Allen A.W."/>
            <person name="Alvarado L."/>
            <person name="Arachchi H.M."/>
            <person name="Berlin A.M."/>
            <person name="Chapman S.B."/>
            <person name="Gainer-Dewar J."/>
            <person name="Goldberg J."/>
            <person name="Griggs A."/>
            <person name="Gujja S."/>
            <person name="Hansen M."/>
            <person name="Howarth C."/>
            <person name="Imamovic A."/>
            <person name="Ireland A."/>
            <person name="Larimer J."/>
            <person name="McCowan C."/>
            <person name="Murphy C."/>
            <person name="Pearson M."/>
            <person name="Poon T.W."/>
            <person name="Priest M."/>
            <person name="Roberts A."/>
            <person name="Saif S."/>
            <person name="Shea T."/>
            <person name="Sisk P."/>
            <person name="Sykes S."/>
            <person name="Wortman J."/>
            <person name="Nusbaum C."/>
            <person name="Birren B."/>
        </authorList>
    </citation>
    <scope>NUCLEOTIDE SEQUENCE [LARGE SCALE GENOMIC DNA]</scope>
    <source>
        <strain evidence="12 13">DSM 19448</strain>
    </source>
</reference>
<keyword evidence="5" id="KW-0238">DNA-binding</keyword>
<keyword evidence="8" id="KW-0472">Membrane</keyword>
<dbReference type="PROSITE" id="PS50110">
    <property type="entry name" value="RESPONSE_REGULATORY"/>
    <property type="match status" value="1"/>
</dbReference>
<dbReference type="PATRIC" id="fig|927665.4.peg.1444"/>
<dbReference type="Pfam" id="PF02518">
    <property type="entry name" value="HATPase_c"/>
    <property type="match status" value="1"/>
</dbReference>
<dbReference type="SUPFAM" id="SSF101898">
    <property type="entry name" value="NHL repeat"/>
    <property type="match status" value="1"/>
</dbReference>
<dbReference type="Gene3D" id="3.30.565.10">
    <property type="entry name" value="Histidine kinase-like ATPase, C-terminal domain"/>
    <property type="match status" value="1"/>
</dbReference>
<dbReference type="Gene3D" id="2.130.10.10">
    <property type="entry name" value="YVTN repeat-like/Quinoprotein amine dehydrogenase"/>
    <property type="match status" value="2"/>
</dbReference>
<dbReference type="Gene3D" id="2.60.40.10">
    <property type="entry name" value="Immunoglobulins"/>
    <property type="match status" value="1"/>
</dbReference>
<evidence type="ECO:0000259" key="11">
    <source>
        <dbReference type="PROSITE" id="PS50110"/>
    </source>
</evidence>
<dbReference type="SMART" id="SM00448">
    <property type="entry name" value="REC"/>
    <property type="match status" value="1"/>
</dbReference>
<dbReference type="InterPro" id="IPR011006">
    <property type="entry name" value="CheY-like_superfamily"/>
</dbReference>
<dbReference type="InterPro" id="IPR018062">
    <property type="entry name" value="HTH_AraC-typ_CS"/>
</dbReference>
<dbReference type="HOGENOM" id="CLU_000445_28_1_10"/>
<dbReference type="Pfam" id="PF07494">
    <property type="entry name" value="Reg_prop"/>
    <property type="match status" value="5"/>
</dbReference>
<dbReference type="CDD" id="cd00082">
    <property type="entry name" value="HisKA"/>
    <property type="match status" value="1"/>
</dbReference>
<dbReference type="STRING" id="927665.HMPREF1535_01412"/>
<dbReference type="Gene3D" id="3.40.50.2300">
    <property type="match status" value="1"/>
</dbReference>
<dbReference type="CDD" id="cd17574">
    <property type="entry name" value="REC_OmpR"/>
    <property type="match status" value="1"/>
</dbReference>
<dbReference type="Pfam" id="PF00512">
    <property type="entry name" value="HisKA"/>
    <property type="match status" value="1"/>
</dbReference>
<comment type="caution">
    <text evidence="12">The sequence shown here is derived from an EMBL/GenBank/DDBJ whole genome shotgun (WGS) entry which is preliminary data.</text>
</comment>
<dbReference type="InterPro" id="IPR036890">
    <property type="entry name" value="HATPase_C_sf"/>
</dbReference>
<dbReference type="InterPro" id="IPR001789">
    <property type="entry name" value="Sig_transdc_resp-reg_receiver"/>
</dbReference>
<dbReference type="InterPro" id="IPR036097">
    <property type="entry name" value="HisK_dim/P_sf"/>
</dbReference>
<dbReference type="PANTHER" id="PTHR43547:SF2">
    <property type="entry name" value="HYBRID SIGNAL TRANSDUCTION HISTIDINE KINASE C"/>
    <property type="match status" value="1"/>
</dbReference>
<keyword evidence="8" id="KW-1133">Transmembrane helix</keyword>
<dbReference type="InterPro" id="IPR011123">
    <property type="entry name" value="Y_Y_Y"/>
</dbReference>
<gene>
    <name evidence="12" type="ORF">HMPREF1535_01412</name>
</gene>
<feature type="transmembrane region" description="Helical" evidence="8">
    <location>
        <begin position="50"/>
        <end position="71"/>
    </location>
</feature>
<dbReference type="CDD" id="cd00075">
    <property type="entry name" value="HATPase"/>
    <property type="match status" value="1"/>
</dbReference>
<keyword evidence="8" id="KW-0812">Transmembrane</keyword>
<dbReference type="SMART" id="SM00387">
    <property type="entry name" value="HATPase_c"/>
    <property type="match status" value="1"/>
</dbReference>
<feature type="domain" description="Response regulatory" evidence="11">
    <location>
        <begin position="1130"/>
        <end position="1245"/>
    </location>
</feature>
<dbReference type="InterPro" id="IPR003661">
    <property type="entry name" value="HisK_dim/P_dom"/>
</dbReference>
<dbReference type="PRINTS" id="PR00344">
    <property type="entry name" value="BCTRLSENSOR"/>
</dbReference>
<dbReference type="Proteomes" id="UP000033047">
    <property type="component" value="Unassembled WGS sequence"/>
</dbReference>
<dbReference type="Pfam" id="PF12833">
    <property type="entry name" value="HTH_18"/>
    <property type="match status" value="1"/>
</dbReference>
<dbReference type="PROSITE" id="PS00041">
    <property type="entry name" value="HTH_ARAC_FAMILY_1"/>
    <property type="match status" value="1"/>
</dbReference>
<evidence type="ECO:0000256" key="3">
    <source>
        <dbReference type="ARBA" id="ARBA00022553"/>
    </source>
</evidence>
<dbReference type="FunFam" id="2.130.10.10:FF:000895">
    <property type="entry name" value="Two-component system sensor histidine kinase/response regulator"/>
    <property type="match status" value="1"/>
</dbReference>
<sequence>MCEYTIIYINSESYSKNRGIAEMISYDIWFYVFFHHLCMKKTYNILQAVFMRKSILYLLLMIICLSELYAANRKSFNYYFSHISSADGLSESQVKVILQDSYGFMWFGTKNGLNRYDGTSIQTINCDDYIAGKGDHNISALFEDENRKLWVGTDRGVYIYDPVYDLFTFIDQKTENGEQMGNWVAKITSDHSGNTWILIPDQGVFRYKDEKLYYYAITNKDNIKRESPGAICVRENGEVWIGTAGVGLFLYNPQTDSFIQHHTDKDGNTLMGAHIFSMCDYGDWIALAIHDGELKKYNPKTNTLQTVNAPGVHHTILRDVVCYDQNNLWVCTHAGLFIVDEQSQKVTHLQEDLMHSYSLSDNIIFCIYKDREGGIWLGTKFGGVNHLPNYKLLFERFVPSSSENSLNTRRIRELAEDPDGNIWVGTEDNGINILNPATGEVTQINYPESDRKSHLMTQSMSMYDGKIYCGLFKYGLDIIDISNHSIKHLNHQQLNLDEESVYSQLIDSRGRLWVGNAWGLSRAEAGSFDFTRIPEIGLDWIVCMLEDKKGQIWLASMGSGVWKYNPKDDSYKKYVNDTQDPASLSSNSVSSIMEDSRGQIWFSTDRGGICRYNEADDNFTTFSKEQGLPDDVAYKILEDKNHYFWFGTNQGLVKFKPETGDIRVFTTRDGLVGNQFNYNSGLKASNGKFYFGTIDGLIAFNPDDDQRTDSIPPVYITKFSIYNKEVTVHTPNSPLSKSILHTDRITLPYDQSNISFDIALPSYSSARSKECYYKMDPLDKDWVKTSNNQNISYAKLPPGNYTLLVKAEIEDDNQPVTSLRIVILPPWWLSSWAYAVYAILVLCLIYGWFRWYKRRKERQMEEKQKLFEIEKEKELYEAKVEFFTEIAHEVRTPLTLINGPLETILDMNIQDSKITRNLTVIAQNTKRLLELTGQLLDFRKIGANKFKMDFAWTNVTTLLKDTILRFEPTIVQQDKKLSVDIPEEEITAAIDREAVTKILSNLLNNALKYSAYTIHIELRREETTFSIRVTSDGNRIPAELSQQIFEPFYQINKKEGATTGAGIGLPLARSLAMLHSGKLWLDTENSDNSFVLTLPLAQEKVRQQENSVIQEEFIFPEEGTTVNAEGRNYTLLLVEDNDTMRSFLAEKLQEMFVTETAPDGKAALEILRNHHIDIVVSDIMMPVMNGLELCKEMKADIELSHIPVIFLTAKNDLDSKINGLRLGAEAYVEKPFSFNYLTTQIFSLLNNRQKEREAFSKRPFFPVNNMQMNKADKEFMDKIIAIIHENITDENFGVEKLAEILCLSRSSLLRKIKVLSGLSPNDFIRLIRLKKAAELILDGKHRIGEICYLVGINSPSYFSKIFLKQFGVTPKDFEKQNQAS</sequence>
<evidence type="ECO:0000256" key="4">
    <source>
        <dbReference type="ARBA" id="ARBA00023015"/>
    </source>
</evidence>
<evidence type="ECO:0000256" key="1">
    <source>
        <dbReference type="ARBA" id="ARBA00000085"/>
    </source>
</evidence>
<dbReference type="EC" id="2.7.13.3" evidence="2"/>
<dbReference type="FunFam" id="1.10.287.130:FF:000045">
    <property type="entry name" value="Two-component system sensor histidine kinase/response regulator"/>
    <property type="match status" value="1"/>
</dbReference>
<dbReference type="SUPFAM" id="SSF47384">
    <property type="entry name" value="Homodimeric domain of signal transducing histidine kinase"/>
    <property type="match status" value="1"/>
</dbReference>
<evidence type="ECO:0000259" key="10">
    <source>
        <dbReference type="PROSITE" id="PS50109"/>
    </source>
</evidence>
<evidence type="ECO:0000256" key="5">
    <source>
        <dbReference type="ARBA" id="ARBA00023125"/>
    </source>
</evidence>
<dbReference type="SUPFAM" id="SSF46689">
    <property type="entry name" value="Homeodomain-like"/>
    <property type="match status" value="1"/>
</dbReference>
<dbReference type="InterPro" id="IPR018060">
    <property type="entry name" value="HTH_AraC"/>
</dbReference>
<dbReference type="SMART" id="SM00342">
    <property type="entry name" value="HTH_ARAC"/>
    <property type="match status" value="1"/>
</dbReference>
<dbReference type="GO" id="GO:0000155">
    <property type="term" value="F:phosphorelay sensor kinase activity"/>
    <property type="evidence" value="ECO:0007669"/>
    <property type="project" value="InterPro"/>
</dbReference>
<keyword evidence="3 7" id="KW-0597">Phosphoprotein</keyword>
<evidence type="ECO:0000256" key="7">
    <source>
        <dbReference type="PROSITE-ProRule" id="PRU00169"/>
    </source>
</evidence>
<dbReference type="InterPro" id="IPR015943">
    <property type="entry name" value="WD40/YVTN_repeat-like_dom_sf"/>
</dbReference>
<dbReference type="InterPro" id="IPR011110">
    <property type="entry name" value="Reg_prop"/>
</dbReference>
<name>A0A0F5JG10_9BACT</name>
<dbReference type="GO" id="GO:0043565">
    <property type="term" value="F:sequence-specific DNA binding"/>
    <property type="evidence" value="ECO:0007669"/>
    <property type="project" value="InterPro"/>
</dbReference>
<dbReference type="Gene3D" id="1.10.10.60">
    <property type="entry name" value="Homeodomain-like"/>
    <property type="match status" value="1"/>
</dbReference>
<comment type="catalytic activity">
    <reaction evidence="1">
        <text>ATP + protein L-histidine = ADP + protein N-phospho-L-histidine.</text>
        <dbReference type="EC" id="2.7.13.3"/>
    </reaction>
</comment>
<dbReference type="PANTHER" id="PTHR43547">
    <property type="entry name" value="TWO-COMPONENT HISTIDINE KINASE"/>
    <property type="match status" value="1"/>
</dbReference>
<keyword evidence="6" id="KW-0804">Transcription</keyword>
<organism evidence="12 13">
    <name type="scientific">Parabacteroides goldsteinii DSM 19448 = WAL 12034</name>
    <dbReference type="NCBI Taxonomy" id="927665"/>
    <lineage>
        <taxon>Bacteria</taxon>
        <taxon>Pseudomonadati</taxon>
        <taxon>Bacteroidota</taxon>
        <taxon>Bacteroidia</taxon>
        <taxon>Bacteroidales</taxon>
        <taxon>Tannerellaceae</taxon>
        <taxon>Parabacteroides</taxon>
    </lineage>
</organism>
<dbReference type="SUPFAM" id="SSF52172">
    <property type="entry name" value="CheY-like"/>
    <property type="match status" value="1"/>
</dbReference>
<evidence type="ECO:0000256" key="2">
    <source>
        <dbReference type="ARBA" id="ARBA00012438"/>
    </source>
</evidence>
<accession>A0A0F5JG10</accession>
<evidence type="ECO:0000259" key="9">
    <source>
        <dbReference type="PROSITE" id="PS01124"/>
    </source>
</evidence>
<feature type="domain" description="Histidine kinase" evidence="10">
    <location>
        <begin position="885"/>
        <end position="1098"/>
    </location>
</feature>
<dbReference type="InterPro" id="IPR003594">
    <property type="entry name" value="HATPase_dom"/>
</dbReference>
<feature type="transmembrane region" description="Helical" evidence="8">
    <location>
        <begin position="827"/>
        <end position="849"/>
    </location>
</feature>
<dbReference type="PROSITE" id="PS50109">
    <property type="entry name" value="HIS_KIN"/>
    <property type="match status" value="1"/>
</dbReference>
<evidence type="ECO:0000256" key="6">
    <source>
        <dbReference type="ARBA" id="ARBA00023163"/>
    </source>
</evidence>
<dbReference type="InterPro" id="IPR004358">
    <property type="entry name" value="Sig_transdc_His_kin-like_C"/>
</dbReference>
<protein>
    <recommendedName>
        <fullName evidence="2">histidine kinase</fullName>
        <ecNumber evidence="2">2.7.13.3</ecNumber>
    </recommendedName>
</protein>
<dbReference type="InterPro" id="IPR009057">
    <property type="entry name" value="Homeodomain-like_sf"/>
</dbReference>
<dbReference type="PROSITE" id="PS01124">
    <property type="entry name" value="HTH_ARAC_FAMILY_2"/>
    <property type="match status" value="1"/>
</dbReference>
<feature type="modified residue" description="4-aspartylphosphate" evidence="7">
    <location>
        <position position="1178"/>
    </location>
</feature>
<dbReference type="SUPFAM" id="SSF63829">
    <property type="entry name" value="Calcium-dependent phosphotriesterase"/>
    <property type="match status" value="3"/>
</dbReference>
<dbReference type="EMBL" id="AQHV01000010">
    <property type="protein sequence ID" value="KKB56761.1"/>
    <property type="molecule type" value="Genomic_DNA"/>
</dbReference>
<dbReference type="Gene3D" id="1.10.287.130">
    <property type="match status" value="1"/>
</dbReference>
<dbReference type="Pfam" id="PF07495">
    <property type="entry name" value="Y_Y_Y"/>
    <property type="match status" value="1"/>
</dbReference>
<dbReference type="Pfam" id="PF00072">
    <property type="entry name" value="Response_reg"/>
    <property type="match status" value="1"/>
</dbReference>